<sequence length="144" mass="16467">MAPKWSSKRSSTKSIHVKSESRSDRNYFSLPHPFWMLLISFGLWLLGASTFAPHTIPEYLGPIGRFGVYMSQFHNSLVGLCVITVILHTLEAAYAGKVCHDRELTSGATVKWVISTFFFGFSSLTLRLLPYKPDHKRFEEKRKK</sequence>
<evidence type="ECO:0000256" key="6">
    <source>
        <dbReference type="SAM" id="Phobius"/>
    </source>
</evidence>
<dbReference type="EMBL" id="JASAOG010000010">
    <property type="protein sequence ID" value="KAK0066604.1"/>
    <property type="molecule type" value="Genomic_DNA"/>
</dbReference>
<organism evidence="7 8">
    <name type="scientific">Biomphalaria pfeifferi</name>
    <name type="common">Bloodfluke planorb</name>
    <name type="synonym">Freshwater snail</name>
    <dbReference type="NCBI Taxonomy" id="112525"/>
    <lineage>
        <taxon>Eukaryota</taxon>
        <taxon>Metazoa</taxon>
        <taxon>Spiralia</taxon>
        <taxon>Lophotrochozoa</taxon>
        <taxon>Mollusca</taxon>
        <taxon>Gastropoda</taxon>
        <taxon>Heterobranchia</taxon>
        <taxon>Euthyneura</taxon>
        <taxon>Panpulmonata</taxon>
        <taxon>Hygrophila</taxon>
        <taxon>Lymnaeoidea</taxon>
        <taxon>Planorbidae</taxon>
        <taxon>Biomphalaria</taxon>
    </lineage>
</organism>
<feature type="transmembrane region" description="Helical" evidence="6">
    <location>
        <begin position="110"/>
        <end position="129"/>
    </location>
</feature>
<evidence type="ECO:0000256" key="2">
    <source>
        <dbReference type="ARBA" id="ARBA00022692"/>
    </source>
</evidence>
<evidence type="ECO:0000256" key="3">
    <source>
        <dbReference type="ARBA" id="ARBA00022989"/>
    </source>
</evidence>
<accession>A0AAD8FKN1</accession>
<gene>
    <name evidence="7" type="ORF">Bpfe_004036</name>
</gene>
<dbReference type="Proteomes" id="UP001233172">
    <property type="component" value="Unassembled WGS sequence"/>
</dbReference>
<dbReference type="Pfam" id="PF14934">
    <property type="entry name" value="TMEM254"/>
    <property type="match status" value="1"/>
</dbReference>
<protein>
    <recommendedName>
        <fullName evidence="5">Transmembrane protein 254</fullName>
    </recommendedName>
</protein>
<reference evidence="7" key="2">
    <citation type="submission" date="2023-04" db="EMBL/GenBank/DDBJ databases">
        <authorList>
            <person name="Bu L."/>
            <person name="Lu L."/>
            <person name="Laidemitt M.R."/>
            <person name="Zhang S.M."/>
            <person name="Mutuku M."/>
            <person name="Mkoji G."/>
            <person name="Steinauer M."/>
            <person name="Loker E.S."/>
        </authorList>
    </citation>
    <scope>NUCLEOTIDE SEQUENCE</scope>
    <source>
        <strain evidence="7">KasaAsao</strain>
        <tissue evidence="7">Whole Snail</tissue>
    </source>
</reference>
<keyword evidence="8" id="KW-1185">Reference proteome</keyword>
<evidence type="ECO:0000313" key="8">
    <source>
        <dbReference type="Proteomes" id="UP001233172"/>
    </source>
</evidence>
<dbReference type="GO" id="GO:0016020">
    <property type="term" value="C:membrane"/>
    <property type="evidence" value="ECO:0007669"/>
    <property type="project" value="UniProtKB-SubCell"/>
</dbReference>
<proteinExistence type="predicted"/>
<feature type="transmembrane region" description="Helical" evidence="6">
    <location>
        <begin position="73"/>
        <end position="90"/>
    </location>
</feature>
<dbReference type="PANTHER" id="PTHR34104">
    <property type="entry name" value="TRANSMEMBRANE PROTEIN 254"/>
    <property type="match status" value="1"/>
</dbReference>
<dbReference type="InterPro" id="IPR028110">
    <property type="entry name" value="TMEM254"/>
</dbReference>
<keyword evidence="3 6" id="KW-1133">Transmembrane helix</keyword>
<evidence type="ECO:0000256" key="4">
    <source>
        <dbReference type="ARBA" id="ARBA00023136"/>
    </source>
</evidence>
<evidence type="ECO:0000256" key="5">
    <source>
        <dbReference type="ARBA" id="ARBA00034834"/>
    </source>
</evidence>
<keyword evidence="2 6" id="KW-0812">Transmembrane</keyword>
<feature type="transmembrane region" description="Helical" evidence="6">
    <location>
        <begin position="34"/>
        <end position="52"/>
    </location>
</feature>
<comment type="caution">
    <text evidence="7">The sequence shown here is derived from an EMBL/GenBank/DDBJ whole genome shotgun (WGS) entry which is preliminary data.</text>
</comment>
<reference evidence="7" key="1">
    <citation type="journal article" date="2023" name="PLoS Negl. Trop. Dis.">
        <title>A genome sequence for Biomphalaria pfeifferi, the major vector snail for the human-infecting parasite Schistosoma mansoni.</title>
        <authorList>
            <person name="Bu L."/>
            <person name="Lu L."/>
            <person name="Laidemitt M.R."/>
            <person name="Zhang S.M."/>
            <person name="Mutuku M."/>
            <person name="Mkoji G."/>
            <person name="Steinauer M."/>
            <person name="Loker E.S."/>
        </authorList>
    </citation>
    <scope>NUCLEOTIDE SEQUENCE</scope>
    <source>
        <strain evidence="7">KasaAsao</strain>
    </source>
</reference>
<comment type="subcellular location">
    <subcellularLocation>
        <location evidence="1">Membrane</location>
        <topology evidence="1">Multi-pass membrane protein</topology>
    </subcellularLocation>
</comment>
<evidence type="ECO:0000256" key="1">
    <source>
        <dbReference type="ARBA" id="ARBA00004141"/>
    </source>
</evidence>
<dbReference type="AlphaFoldDB" id="A0AAD8FKN1"/>
<name>A0AAD8FKN1_BIOPF</name>
<dbReference type="PANTHER" id="PTHR34104:SF3">
    <property type="entry name" value="TRANSMEMBRANE PROTEIN 254"/>
    <property type="match status" value="1"/>
</dbReference>
<keyword evidence="4 6" id="KW-0472">Membrane</keyword>
<evidence type="ECO:0000313" key="7">
    <source>
        <dbReference type="EMBL" id="KAK0066604.1"/>
    </source>
</evidence>